<dbReference type="EMBL" id="CABPRJ010000950">
    <property type="protein sequence ID" value="VVC31560.1"/>
    <property type="molecule type" value="Genomic_DNA"/>
</dbReference>
<dbReference type="InterPro" id="IPR019775">
    <property type="entry name" value="WD40_repeat_CS"/>
</dbReference>
<dbReference type="InterPro" id="IPR015943">
    <property type="entry name" value="WD40/YVTN_repeat-like_dom_sf"/>
</dbReference>
<evidence type="ECO:0000256" key="4">
    <source>
        <dbReference type="ARBA" id="ARBA00022694"/>
    </source>
</evidence>
<keyword evidence="4" id="KW-0819">tRNA processing</keyword>
<proteinExistence type="inferred from homology"/>
<evidence type="ECO:0000313" key="9">
    <source>
        <dbReference type="EMBL" id="VVC31560.1"/>
    </source>
</evidence>
<evidence type="ECO:0000256" key="8">
    <source>
        <dbReference type="PROSITE-ProRule" id="PRU00221"/>
    </source>
</evidence>
<dbReference type="PANTHER" id="PTHR14344">
    <property type="entry name" value="WD REPEAT PROTEIN"/>
    <property type="match status" value="1"/>
</dbReference>
<comment type="subcellular location">
    <subcellularLocation>
        <location evidence="1">Cytoplasm</location>
    </subcellularLocation>
</comment>
<protein>
    <recommendedName>
        <fullName evidence="7">tRNA (34-2'-O)-methyltransferase regulator WDR6</fullName>
    </recommendedName>
</protein>
<evidence type="ECO:0000313" key="10">
    <source>
        <dbReference type="Proteomes" id="UP000325440"/>
    </source>
</evidence>
<accession>A0A5E4MMH3</accession>
<reference evidence="9 10" key="1">
    <citation type="submission" date="2019-08" db="EMBL/GenBank/DDBJ databases">
        <authorList>
            <person name="Alioto T."/>
            <person name="Alioto T."/>
            <person name="Gomez Garrido J."/>
        </authorList>
    </citation>
    <scope>NUCLEOTIDE SEQUENCE [LARGE SCALE GENOMIC DNA]</scope>
</reference>
<dbReference type="SMART" id="SM00320">
    <property type="entry name" value="WD40"/>
    <property type="match status" value="7"/>
</dbReference>
<evidence type="ECO:0000256" key="1">
    <source>
        <dbReference type="ARBA" id="ARBA00004496"/>
    </source>
</evidence>
<gene>
    <name evidence="9" type="ORF">CINCED_3A019551</name>
</gene>
<dbReference type="Gene3D" id="2.130.10.10">
    <property type="entry name" value="YVTN repeat-like/Quinoprotein amine dehydrogenase"/>
    <property type="match status" value="3"/>
</dbReference>
<comment type="similarity">
    <text evidence="6">Belongs to the WD repeat WDR6 family.</text>
</comment>
<dbReference type="AlphaFoldDB" id="A0A5E4MMH3"/>
<dbReference type="SUPFAM" id="SSF50978">
    <property type="entry name" value="WD40 repeat-like"/>
    <property type="match status" value="2"/>
</dbReference>
<dbReference type="PROSITE" id="PS50294">
    <property type="entry name" value="WD_REPEATS_REGION"/>
    <property type="match status" value="1"/>
</dbReference>
<evidence type="ECO:0000256" key="2">
    <source>
        <dbReference type="ARBA" id="ARBA00022490"/>
    </source>
</evidence>
<dbReference type="Pfam" id="PF00400">
    <property type="entry name" value="WD40"/>
    <property type="match status" value="2"/>
</dbReference>
<keyword evidence="3 8" id="KW-0853">WD repeat</keyword>
<dbReference type="InterPro" id="IPR001680">
    <property type="entry name" value="WD40_rpt"/>
</dbReference>
<dbReference type="InterPro" id="IPR051973">
    <property type="entry name" value="tRNA_Anticodon_Mtase-Reg"/>
</dbReference>
<dbReference type="OrthoDB" id="5594999at2759"/>
<dbReference type="GO" id="GO:0005737">
    <property type="term" value="C:cytoplasm"/>
    <property type="evidence" value="ECO:0007669"/>
    <property type="project" value="UniProtKB-SubCell"/>
</dbReference>
<evidence type="ECO:0000256" key="7">
    <source>
        <dbReference type="ARBA" id="ARBA00040154"/>
    </source>
</evidence>
<dbReference type="Proteomes" id="UP000325440">
    <property type="component" value="Unassembled WGS sequence"/>
</dbReference>
<feature type="repeat" description="WD" evidence="8">
    <location>
        <begin position="191"/>
        <end position="232"/>
    </location>
</feature>
<dbReference type="PROSITE" id="PS50082">
    <property type="entry name" value="WD_REPEATS_2"/>
    <property type="match status" value="1"/>
</dbReference>
<organism evidence="9 10">
    <name type="scientific">Cinara cedri</name>
    <dbReference type="NCBI Taxonomy" id="506608"/>
    <lineage>
        <taxon>Eukaryota</taxon>
        <taxon>Metazoa</taxon>
        <taxon>Ecdysozoa</taxon>
        <taxon>Arthropoda</taxon>
        <taxon>Hexapoda</taxon>
        <taxon>Insecta</taxon>
        <taxon>Pterygota</taxon>
        <taxon>Neoptera</taxon>
        <taxon>Paraneoptera</taxon>
        <taxon>Hemiptera</taxon>
        <taxon>Sternorrhyncha</taxon>
        <taxon>Aphidomorpha</taxon>
        <taxon>Aphidoidea</taxon>
        <taxon>Aphididae</taxon>
        <taxon>Lachninae</taxon>
        <taxon>Cinara</taxon>
    </lineage>
</organism>
<dbReference type="GO" id="GO:0030488">
    <property type="term" value="P:tRNA methylation"/>
    <property type="evidence" value="ECO:0007669"/>
    <property type="project" value="TreeGrafter"/>
</dbReference>
<evidence type="ECO:0000256" key="5">
    <source>
        <dbReference type="ARBA" id="ARBA00022737"/>
    </source>
</evidence>
<dbReference type="PANTHER" id="PTHR14344:SF3">
    <property type="entry name" value="WD REPEAT-CONTAINING PROTEIN 6"/>
    <property type="match status" value="1"/>
</dbReference>
<evidence type="ECO:0000256" key="3">
    <source>
        <dbReference type="ARBA" id="ARBA00022574"/>
    </source>
</evidence>
<evidence type="ECO:0000256" key="6">
    <source>
        <dbReference type="ARBA" id="ARBA00038255"/>
    </source>
</evidence>
<sequence>MFHNLEMGKSNIFKSVSLTNTVTCVKFIDNFLLAGIGNILLIYDIESRQLCGRRKIFDRSTIHGIQFDSRETLALIHGETNVAVYKMNIQIGFHLQFDCVLITTDWVCHVLWVNPNSFLTLSAHNKATLWSCDHKIEVNSSQCDEKCILYSATSTGEDETNIIIFSGTVFNEIIIWSPFRKSNGSNILHRLQKHEGVVFSISVNKCHSFIISSSDDRSIIIWNVEPPAEFQNIYDYWNHAKISFNYALYSHKARIWKSIVMESGNILSAGEDGQICLKTPSLTYQWEESRGSQVRSLDYTEKNNLVASGCTTGSIGLCSLNTIPKSEILADYASSNHYPKYLVVLSNTDTYKPLKVFSKIHSFAGVTAIWTHKKFEDFIIISSVGRDGTHRYWKVCTESETMIDIRLEILPTKWPFLIVNSNIHGVLICGFKESNLIVYNPTEQTILANVFCGGGHRAWGLTIDNSCNSIYFVCSSSNNQLERKEISLNGQHMLLNGFHSMIINSMAEVNDDIMVTVSEDTTVRLTRFNDKIHHLLTIRSHISSVRSVICLPVKPNVYIIVTVGARAQLKIWSLNIIDEDIYCEKSASHLLYSIQNKKLWRLPPNEGDMRFMDVCVQYIAPKLIIIFIACSDGTIRLYRYDISNKTLNLLLQSLNYNCCMLKMLKIQINNNDYILSTSAKGLVFFWNISELNYERLEQTSLDIKPVYQYNLHQSGINCCDWLELENKYYLLATGGDDQNLKLSVFQCIVNVIFKCDVSVFVHSSQVTGVKVFNKFVVSASVDQNIIFCSWSFDMKNKSLKLSPLTSYFTTVPDIHGLIAQQIE</sequence>
<dbReference type="PROSITE" id="PS00678">
    <property type="entry name" value="WD_REPEATS_1"/>
    <property type="match status" value="1"/>
</dbReference>
<name>A0A5E4MMH3_9HEMI</name>
<keyword evidence="10" id="KW-1185">Reference proteome</keyword>
<keyword evidence="2" id="KW-0963">Cytoplasm</keyword>
<dbReference type="InterPro" id="IPR036322">
    <property type="entry name" value="WD40_repeat_dom_sf"/>
</dbReference>
<keyword evidence="5" id="KW-0677">Repeat</keyword>